<dbReference type="Proteomes" id="UP000327039">
    <property type="component" value="Unassembled WGS sequence"/>
</dbReference>
<dbReference type="OrthoDB" id="4978280at2"/>
<gene>
    <name evidence="1" type="ORF">F6B42_01185</name>
</gene>
<evidence type="ECO:0008006" key="3">
    <source>
        <dbReference type="Google" id="ProtNLM"/>
    </source>
</evidence>
<reference evidence="2" key="1">
    <citation type="submission" date="2019-09" db="EMBL/GenBank/DDBJ databases">
        <title>Mumia zhuanghuii sp. nov. isolated from the intestinal contents of plateau pika (Ochotona curzoniae) in the Qinghai-Tibet plateau of China.</title>
        <authorList>
            <person name="Tian Z."/>
        </authorList>
    </citation>
    <scope>NUCLEOTIDE SEQUENCE [LARGE SCALE GENOMIC DNA]</scope>
    <source>
        <strain evidence="2">DSM 25564</strain>
    </source>
</reference>
<proteinExistence type="predicted"/>
<name>A0A5J5IWE6_9MICO</name>
<accession>A0A5J5IWE6</accession>
<dbReference type="InterPro" id="IPR023833">
    <property type="entry name" value="Signal_pept_SipW-depend-type"/>
</dbReference>
<dbReference type="EMBL" id="VYRZ01000001">
    <property type="protein sequence ID" value="KAA9089145.1"/>
    <property type="molecule type" value="Genomic_DNA"/>
</dbReference>
<dbReference type="AlphaFoldDB" id="A0A5J5IWE6"/>
<comment type="caution">
    <text evidence="1">The sequence shown here is derived from an EMBL/GenBank/DDBJ whole genome shotgun (WGS) entry which is preliminary data.</text>
</comment>
<organism evidence="1 2">
    <name type="scientific">Microbacterium radiodurans</name>
    <dbReference type="NCBI Taxonomy" id="661398"/>
    <lineage>
        <taxon>Bacteria</taxon>
        <taxon>Bacillati</taxon>
        <taxon>Actinomycetota</taxon>
        <taxon>Actinomycetes</taxon>
        <taxon>Micrococcales</taxon>
        <taxon>Microbacteriaceae</taxon>
        <taxon>Microbacterium</taxon>
    </lineage>
</organism>
<dbReference type="NCBIfam" id="TIGR04088">
    <property type="entry name" value="cognate_SipW"/>
    <property type="match status" value="1"/>
</dbReference>
<protein>
    <recommendedName>
        <fullName evidence="3">SipW-cognate class signal peptide</fullName>
    </recommendedName>
</protein>
<evidence type="ECO:0000313" key="2">
    <source>
        <dbReference type="Proteomes" id="UP000327039"/>
    </source>
</evidence>
<evidence type="ECO:0000313" key="1">
    <source>
        <dbReference type="EMBL" id="KAA9089145.1"/>
    </source>
</evidence>
<keyword evidence="2" id="KW-1185">Reference proteome</keyword>
<sequence length="232" mass="23380">MSTRRGMRRQHRASRRRRVLRRRRIQALLAVGVVFGVGTVSTVAAWTDTEAASSSFAASVFDTQSQTAGTPEFTSHPAGSAASLVFTGGALHPGAVAHAWINVRTSPASTVGGTVVLSGVSSSEPPPPITTPATPLVASALEYRIVRLPGLAPGSACGAAAFGGANPFVAGSGAGYLPVLQTPPSGVTPTPLGPAGAGIGFCVEVRMSPEAANSLQGRSATVTWTFTGTSSG</sequence>